<feature type="compositionally biased region" description="Polar residues" evidence="1">
    <location>
        <begin position="287"/>
        <end position="298"/>
    </location>
</feature>
<dbReference type="InterPro" id="IPR039928">
    <property type="entry name" value="LNK"/>
</dbReference>
<evidence type="ECO:0000313" key="3">
    <source>
        <dbReference type="Proteomes" id="UP000187203"/>
    </source>
</evidence>
<feature type="compositionally biased region" description="Polar residues" evidence="1">
    <location>
        <begin position="667"/>
        <end position="683"/>
    </location>
</feature>
<accession>A0A1R3KAI6</accession>
<dbReference type="EMBL" id="AWUE01014319">
    <property type="protein sequence ID" value="OMP04074.1"/>
    <property type="molecule type" value="Genomic_DNA"/>
</dbReference>
<dbReference type="GO" id="GO:0007623">
    <property type="term" value="P:circadian rhythm"/>
    <property type="evidence" value="ECO:0007669"/>
    <property type="project" value="InterPro"/>
</dbReference>
<feature type="region of interest" description="Disordered" evidence="1">
    <location>
        <begin position="636"/>
        <end position="725"/>
    </location>
</feature>
<feature type="compositionally biased region" description="Basic and acidic residues" evidence="1">
    <location>
        <begin position="75"/>
        <end position="92"/>
    </location>
</feature>
<comment type="caution">
    <text evidence="2">The sequence shown here is derived from an EMBL/GenBank/DDBJ whole genome shotgun (WGS) entry which is preliminary data.</text>
</comment>
<proteinExistence type="predicted"/>
<feature type="compositionally biased region" description="Polar residues" evidence="1">
    <location>
        <begin position="697"/>
        <end position="711"/>
    </location>
</feature>
<sequence length="725" mass="80210">MDSFLEHRVEGRLTGFQVNSNHLSKRKEKVMILLTNIIWGEAGESDDHIVPYREVGENCRSKKEWSQQTAITKSTEQKKPGDKVDLQGRKLEGSSTFDANGGIATSGFGMGSWPELSLSNAAKTDQESMGSEVSNNLAEATKYGSTNETSELTKDPEIYENPNESKEQSDFVDYSWANIGSFDDLDRIFSNDDPLFGNVSLGTGDELWSSSKDVTNSPAKSFPTTVDSPNLGLGALRSTPEHLEVKREYEQQNSQSFTLGYANLDGSSSHGLHHVKFPHEKSKSITEEQTNVETGLKTNASKSDLVAEKLLTPNELADKAYRQKKPLKFRKKPEEMGEAKFLPGLYGTWTPTGNPVAQYENSLATSMVKSSPSSVVGQQTQLRGSDLLQYQHIPKTFVTPSMYGNLTNQFPPIPVLSNMHSGEFKQQSLPSCYDASPGKANPVTRLAEAAGKPSSMTPQEKIEKLRRRQQMQALLAIQKQQQQFSHQVPCADHSVMQKFSQENQFQHVEGADVEDLSTLASFDPSSPLEQDESSTVSVAIDDYSMEDTVLYRLQDVIAKLDVRIRLCIRDSLYRLAQSAMQRHYASDTSSTNKSSRDENEMAKEDNKNANRLSDPETETNPIDRTVAHLLFHRPLELPGKHPETPESPASTKFSSERRSAGLPMGSTPDNQQVKQNLSYQVSKGPSPLLDTQHVEQFKNSPCIDSSENASYGPSDGGTGEVEASQ</sequence>
<name>A0A1R3KAI6_9ROSI</name>
<feature type="region of interest" description="Disordered" evidence="1">
    <location>
        <begin position="64"/>
        <end position="98"/>
    </location>
</feature>
<dbReference type="Proteomes" id="UP000187203">
    <property type="component" value="Unassembled WGS sequence"/>
</dbReference>
<dbReference type="AlphaFoldDB" id="A0A1R3KAI6"/>
<dbReference type="OrthoDB" id="618331at2759"/>
<protein>
    <recommendedName>
        <fullName evidence="4">Protein LNK2</fullName>
    </recommendedName>
</protein>
<feature type="region of interest" description="Disordered" evidence="1">
    <location>
        <begin position="141"/>
        <end position="167"/>
    </location>
</feature>
<evidence type="ECO:0008006" key="4">
    <source>
        <dbReference type="Google" id="ProtNLM"/>
    </source>
</evidence>
<dbReference type="PANTHER" id="PTHR33334">
    <property type="entry name" value="PROTEIN LNK1"/>
    <property type="match status" value="1"/>
</dbReference>
<evidence type="ECO:0000256" key="1">
    <source>
        <dbReference type="SAM" id="MobiDB-lite"/>
    </source>
</evidence>
<feature type="region of interest" description="Disordered" evidence="1">
    <location>
        <begin position="270"/>
        <end position="298"/>
    </location>
</feature>
<feature type="region of interest" description="Disordered" evidence="1">
    <location>
        <begin position="581"/>
        <end position="621"/>
    </location>
</feature>
<feature type="compositionally biased region" description="Polar residues" evidence="1">
    <location>
        <begin position="141"/>
        <end position="150"/>
    </location>
</feature>
<reference evidence="3" key="1">
    <citation type="submission" date="2013-09" db="EMBL/GenBank/DDBJ databases">
        <title>Corchorus olitorius genome sequencing.</title>
        <authorList>
            <person name="Alam M."/>
            <person name="Haque M.S."/>
            <person name="Islam M.S."/>
            <person name="Emdad E.M."/>
            <person name="Islam M.M."/>
            <person name="Ahmed B."/>
            <person name="Halim A."/>
            <person name="Hossen Q.M.M."/>
            <person name="Hossain M.Z."/>
            <person name="Ahmed R."/>
            <person name="Khan M.M."/>
            <person name="Islam R."/>
            <person name="Rashid M.M."/>
            <person name="Khan S.A."/>
            <person name="Rahman M.S."/>
            <person name="Alam M."/>
            <person name="Yahiya A.S."/>
            <person name="Khan M.S."/>
            <person name="Azam M.S."/>
            <person name="Haque T."/>
            <person name="Lashkar M.Z.H."/>
            <person name="Akhand A.I."/>
            <person name="Morshed G."/>
            <person name="Roy S."/>
            <person name="Uddin K.S."/>
            <person name="Rabeya T."/>
            <person name="Hossain A.S."/>
            <person name="Chowdhury A."/>
            <person name="Snigdha A.R."/>
            <person name="Mortoza M.S."/>
            <person name="Matin S.A."/>
            <person name="Hoque S.M.E."/>
            <person name="Islam M.K."/>
            <person name="Roy D.K."/>
            <person name="Haider R."/>
            <person name="Moosa M.M."/>
            <person name="Elias S.M."/>
            <person name="Hasan A.M."/>
            <person name="Jahan S."/>
            <person name="Shafiuddin M."/>
            <person name="Mahmood N."/>
            <person name="Shommy N.S."/>
        </authorList>
    </citation>
    <scope>NUCLEOTIDE SEQUENCE [LARGE SCALE GENOMIC DNA]</scope>
    <source>
        <strain evidence="3">cv. O-4</strain>
    </source>
</reference>
<dbReference type="GO" id="GO:0006355">
    <property type="term" value="P:regulation of DNA-templated transcription"/>
    <property type="evidence" value="ECO:0007669"/>
    <property type="project" value="InterPro"/>
</dbReference>
<organism evidence="2 3">
    <name type="scientific">Corchorus olitorius</name>
    <dbReference type="NCBI Taxonomy" id="93759"/>
    <lineage>
        <taxon>Eukaryota</taxon>
        <taxon>Viridiplantae</taxon>
        <taxon>Streptophyta</taxon>
        <taxon>Embryophyta</taxon>
        <taxon>Tracheophyta</taxon>
        <taxon>Spermatophyta</taxon>
        <taxon>Magnoliopsida</taxon>
        <taxon>eudicotyledons</taxon>
        <taxon>Gunneridae</taxon>
        <taxon>Pentapetalae</taxon>
        <taxon>rosids</taxon>
        <taxon>malvids</taxon>
        <taxon>Malvales</taxon>
        <taxon>Malvaceae</taxon>
        <taxon>Grewioideae</taxon>
        <taxon>Apeibeae</taxon>
        <taxon>Corchorus</taxon>
    </lineage>
</organism>
<feature type="compositionally biased region" description="Basic and acidic residues" evidence="1">
    <location>
        <begin position="151"/>
        <end position="167"/>
    </location>
</feature>
<gene>
    <name evidence="2" type="ORF">COLO4_09982</name>
</gene>
<dbReference type="STRING" id="93759.A0A1R3KAI6"/>
<keyword evidence="3" id="KW-1185">Reference proteome</keyword>
<evidence type="ECO:0000313" key="2">
    <source>
        <dbReference type="EMBL" id="OMP04074.1"/>
    </source>
</evidence>
<feature type="compositionally biased region" description="Basic and acidic residues" evidence="1">
    <location>
        <begin position="594"/>
        <end position="608"/>
    </location>
</feature>
<dbReference type="PANTHER" id="PTHR33334:SF5">
    <property type="entry name" value="PROTEIN LNK2"/>
    <property type="match status" value="1"/>
</dbReference>
<feature type="compositionally biased region" description="Basic and acidic residues" evidence="1">
    <location>
        <begin position="277"/>
        <end position="286"/>
    </location>
</feature>